<evidence type="ECO:0000259" key="1">
    <source>
        <dbReference type="PROSITE" id="PS50994"/>
    </source>
</evidence>
<keyword evidence="3" id="KW-1185">Reference proteome</keyword>
<evidence type="ECO:0000313" key="2">
    <source>
        <dbReference type="EMBL" id="KAJ9562941.1"/>
    </source>
</evidence>
<dbReference type="InterPro" id="IPR056924">
    <property type="entry name" value="SH3_Tf2-1"/>
</dbReference>
<dbReference type="InterPro" id="IPR022542">
    <property type="entry name" value="FOCAD/RST1_DUF3730"/>
</dbReference>
<comment type="caution">
    <text evidence="2">The sequence shown here is derived from an EMBL/GenBank/DDBJ whole genome shotgun (WGS) entry which is preliminary data.</text>
</comment>
<dbReference type="InterPro" id="IPR045163">
    <property type="entry name" value="Focadhesin/RST1"/>
</dbReference>
<proteinExistence type="predicted"/>
<name>A0AA38WTN8_9ASTR</name>
<dbReference type="InterPro" id="IPR036397">
    <property type="entry name" value="RNaseH_sf"/>
</dbReference>
<dbReference type="InterPro" id="IPR016024">
    <property type="entry name" value="ARM-type_fold"/>
</dbReference>
<dbReference type="GO" id="GO:0060147">
    <property type="term" value="P:regulation of post-transcriptional gene silencing"/>
    <property type="evidence" value="ECO:0007669"/>
    <property type="project" value="InterPro"/>
</dbReference>
<dbReference type="Pfam" id="PF17921">
    <property type="entry name" value="Integrase_H2C2"/>
    <property type="match status" value="1"/>
</dbReference>
<dbReference type="PANTHER" id="PTHR16212:SF4">
    <property type="entry name" value="FOCADHESIN"/>
    <property type="match status" value="1"/>
</dbReference>
<dbReference type="PANTHER" id="PTHR16212">
    <property type="entry name" value="FOCADHESIN FAMILY MEMBER"/>
    <property type="match status" value="1"/>
</dbReference>
<dbReference type="Proteomes" id="UP001172457">
    <property type="component" value="Chromosome 2"/>
</dbReference>
<evidence type="ECO:0000313" key="3">
    <source>
        <dbReference type="Proteomes" id="UP001172457"/>
    </source>
</evidence>
<organism evidence="2 3">
    <name type="scientific">Centaurea solstitialis</name>
    <name type="common">yellow star-thistle</name>
    <dbReference type="NCBI Taxonomy" id="347529"/>
    <lineage>
        <taxon>Eukaryota</taxon>
        <taxon>Viridiplantae</taxon>
        <taxon>Streptophyta</taxon>
        <taxon>Embryophyta</taxon>
        <taxon>Tracheophyta</taxon>
        <taxon>Spermatophyta</taxon>
        <taxon>Magnoliopsida</taxon>
        <taxon>eudicotyledons</taxon>
        <taxon>Gunneridae</taxon>
        <taxon>Pentapetalae</taxon>
        <taxon>asterids</taxon>
        <taxon>campanulids</taxon>
        <taxon>Asterales</taxon>
        <taxon>Asteraceae</taxon>
        <taxon>Carduoideae</taxon>
        <taxon>Cardueae</taxon>
        <taxon>Centaureinae</taxon>
        <taxon>Centaurea</taxon>
    </lineage>
</organism>
<dbReference type="Pfam" id="PF24626">
    <property type="entry name" value="SH3_Tf2-1"/>
    <property type="match status" value="1"/>
</dbReference>
<dbReference type="GO" id="GO:0003676">
    <property type="term" value="F:nucleic acid binding"/>
    <property type="evidence" value="ECO:0007669"/>
    <property type="project" value="InterPro"/>
</dbReference>
<dbReference type="Gene3D" id="1.10.340.70">
    <property type="match status" value="1"/>
</dbReference>
<dbReference type="Gene3D" id="3.30.420.10">
    <property type="entry name" value="Ribonuclease H-like superfamily/Ribonuclease H"/>
    <property type="match status" value="1"/>
</dbReference>
<dbReference type="GO" id="GO:0015074">
    <property type="term" value="P:DNA integration"/>
    <property type="evidence" value="ECO:0007669"/>
    <property type="project" value="InterPro"/>
</dbReference>
<dbReference type="Pfam" id="PF12530">
    <property type="entry name" value="DUF3730"/>
    <property type="match status" value="2"/>
</dbReference>
<accession>A0AA38WTN8</accession>
<dbReference type="InterPro" id="IPR012337">
    <property type="entry name" value="RNaseH-like_sf"/>
</dbReference>
<sequence length="2277" mass="256565">MYRDLKMDYWWPIMKLDVAKYVEKCVTCLQVKAEHQKPYGSLQPLEIPEWKWEHITMDFVTKLPRTLRGHDTIWVIVDRLTKSAHFLEMRETLPMDKLAKLYINEVVRRHGVPLSIVSDRDSRFTSRFWDGLQEGLGTKLKLSTAYHPQTDGKSERTIQTLEDMLRSCVIDFGGNWDTHLPLVEFAYNNSYHSSIGMAPFEALYGRKCRTPTCWLEAGEKQFAGPEIIQETADKVKGIRERLKAAQDRQKSYADKKRRPIDFQVGDRVMLKVSPWKGIIRFGKRGKLSPRFLGPFTILEKVRLQAYRLELPPEMDGIHPTFHVCYLRKCLAEEESVIPLSEIRVDSGNRCVEEPEAILERKTKKLRHKEVAMVKVQWKHHRGANVTWEAEEDMKRRYPRLFTYSGRRPQVGFGLRVSLGEMLGRPLSTTTNGFLPSSPRENSITSAIAPETRSRLHIRKAPITTSHTHFHRIRPRNARRCSMSELEFSGRRRPIGPRALPSSKGLEIGGFSGLMELQSALEGSDSRFVNVFVKAIGFVVQLGFRDDGVCFRFRSSEAHPFVKILSCRTEVQSELVRQVLIFIMQNRQLGMEGVCEFLRPFLNFLVIQTSSSATMSLLARNLLSSIASLCCSFPEDAITVFKLLMKCCKYMHCNSAEDLANLSYLMETIVDAFISVLTHLASTGMQIHDAQLCGAELLEMIFATMHKFSGGEECIFDMSRRLIVVQSELGLKFIPEASSVMLSLFVSLMQSEMEHIQLSILKMVLILIKWKNSNDTIIDAHEEILFVFPAINLMSSPSRYVKEAAYELLIILGKLSAYFLVDPINELLMEERFPRISRLEDIMFRAFRHLWFQDQTSFSGSFYLHWVSNGNKFDKEKQHPLKGWTALITEYCQRMVEMQKSTLPRSQSQEIFLREIPPLLGAIASVLIVHPALGNSAVDLLALTGNMDPKLGVPLFLVILFYHNIFSGKSEGTDFHDILQLLQLKLLRMLPLLVSHPAMIPLIVQTILPMLQKDSNPVLYATALRLLCKTWEINDRIFGSLQGLLLPEAFTKFKCERSISISMAVSIRDVCKKNPDRGVDIIVSVEACIESTDAIIKGLGVQSLALLCEADVIDFYTAWGVIRKHVLSYSTDPVVANSVCHLLRWGALDAESYSENAASVLQILWEVATSRHPCHGSSWANARVSAFEALTQYEVPHIHQFIPDFREKNIEVLVSEIDPEVLEAMERFEAKMITHEHITRRRLVKEKRLPANKIEKLLDVFPRVIGISGTNSKAGELPGAALFHLSFSVKDENNQGPSKVLHNLHARYENALVEIAASLQLSRNIIVALLSLQSWKPFLQRWLRACIPLLDVKASSSLMDTTSKAADDILKCMMQKAEKSIPRSAESIGLAVGALCLVLPPSAHATKASASKFLLSWLFQHEHEYRQWSAAISLGVVSSCLHVTDHKQKFENINALLEVACMSRSTLVRGACGVALGYSCQDLLTRFRAGDDFHLDKEIHEMQETDLLGKVVRTLCRLIDQYAQSSTTTLQTLSEYFPQLPNTADPDIALSSSGGSSDYLEEDIWGVSGLVMGLGSSVTAIYRSGCIDAVKKIKNLIISWIPLEIPMEQTSATNANLELVLFMGACLALPFVVSFCQKVELIVGTELEYLVSGYTELINELLSAKSSGAFRQSLLMSSCVGAGNLLGCILNEGVHPLDAKCVKDLLDTFKKVYSSPHPPLMHLGAMLGVVNALGAGAGTLFLHCPLHFSRSNSEQEESSYITGPLFSSAVMELSLTSLIQDIFLVAQHSDDRQLQQYAAWAVSFLRHYIWSSDLHNEDRAKPNSASQSFPDDSTVMKLSLWLMNLNYSGAAASSHVNTVATVLRCLTHAPRLSQLDWGSIIRRCMRYNDQVAETSQKDSDLKKPKLREECIKFSLAHGSNFNALLTFLDELFDLPRFKMLEMNLQLCTLSHLPQMLKIFSGSRLEKIFDDVATFIRSPVSSDQIYNPERKSLLRTSCWKGLCMCFEEASLDSEKLIPNFENCMEVLFSLLPQVSGLPSLEMERNYKAEEWSEAVRCLGKARRDWLSHCLQISETSFNQGGHQFLEAKKKVIARARLVEAGSIPLLELSKLKPYILNTRSEGIWDVLVEVVMALQHAEGNIKRQWLVDATEISCETSYPSTAMQFIGLLCGSSSKYMPLLLVNPHTVLSDLPVTLTSLLLDDGNWGLVAEPVVSLMWTSTTRIHDWVTNVNGFSNQQSLDESEKDMAVFLLKVMHHTCVALKHHLPPEKQLLLANMILP</sequence>
<dbReference type="SUPFAM" id="SSF48371">
    <property type="entry name" value="ARM repeat"/>
    <property type="match status" value="2"/>
</dbReference>
<feature type="domain" description="Integrase catalytic" evidence="1">
    <location>
        <begin position="44"/>
        <end position="207"/>
    </location>
</feature>
<gene>
    <name evidence="2" type="ORF">OSB04_008101</name>
</gene>
<dbReference type="InterPro" id="IPR041588">
    <property type="entry name" value="Integrase_H2C2"/>
</dbReference>
<dbReference type="InterPro" id="IPR001584">
    <property type="entry name" value="Integrase_cat-core"/>
</dbReference>
<dbReference type="EMBL" id="JARYMX010000002">
    <property type="protein sequence ID" value="KAJ9562941.1"/>
    <property type="molecule type" value="Genomic_DNA"/>
</dbReference>
<protein>
    <recommendedName>
        <fullName evidence="1">Integrase catalytic domain-containing protein</fullName>
    </recommendedName>
</protein>
<reference evidence="2" key="1">
    <citation type="submission" date="2023-03" db="EMBL/GenBank/DDBJ databases">
        <title>Chromosome-scale reference genome and RAD-based genetic map of yellow starthistle (Centaurea solstitialis) reveal putative structural variation and QTLs associated with invader traits.</title>
        <authorList>
            <person name="Reatini B."/>
            <person name="Cang F.A."/>
            <person name="Jiang Q."/>
            <person name="Mckibben M.T.W."/>
            <person name="Barker M.S."/>
            <person name="Rieseberg L.H."/>
            <person name="Dlugosch K.M."/>
        </authorList>
    </citation>
    <scope>NUCLEOTIDE SEQUENCE</scope>
    <source>
        <strain evidence="2">CAN-66</strain>
        <tissue evidence="2">Leaf</tissue>
    </source>
</reference>
<dbReference type="SUPFAM" id="SSF53098">
    <property type="entry name" value="Ribonuclease H-like"/>
    <property type="match status" value="1"/>
</dbReference>
<dbReference type="PROSITE" id="PS50994">
    <property type="entry name" value="INTEGRASE"/>
    <property type="match status" value="1"/>
</dbReference>